<dbReference type="Pfam" id="PF00933">
    <property type="entry name" value="Glyco_hydro_3"/>
    <property type="match status" value="1"/>
</dbReference>
<evidence type="ECO:0000259" key="7">
    <source>
        <dbReference type="Pfam" id="PF00933"/>
    </source>
</evidence>
<proteinExistence type="inferred from homology"/>
<dbReference type="GO" id="GO:0009251">
    <property type="term" value="P:glucan catabolic process"/>
    <property type="evidence" value="ECO:0007669"/>
    <property type="project" value="TreeGrafter"/>
</dbReference>
<keyword evidence="5" id="KW-0378">Hydrolase</keyword>
<dbReference type="InterPro" id="IPR051915">
    <property type="entry name" value="Cellulose_Degrad_GH3"/>
</dbReference>
<dbReference type="SUPFAM" id="SSF52279">
    <property type="entry name" value="Beta-D-glucan exohydrolase, C-terminal domain"/>
    <property type="match status" value="1"/>
</dbReference>
<comment type="catalytic activity">
    <reaction evidence="1">
        <text>Hydrolysis of terminal, non-reducing beta-D-glucosyl residues with release of beta-D-glucose.</text>
        <dbReference type="EC" id="3.2.1.21"/>
    </reaction>
</comment>
<keyword evidence="4" id="KW-0732">Signal</keyword>
<reference evidence="9" key="2">
    <citation type="submission" date="2020-09" db="EMBL/GenBank/DDBJ databases">
        <authorList>
            <person name="Sun Q."/>
            <person name="Zhou Y."/>
        </authorList>
    </citation>
    <scope>NUCLEOTIDE SEQUENCE</scope>
    <source>
        <strain evidence="9">CGMCC 1.15152</strain>
    </source>
</reference>
<reference evidence="9" key="1">
    <citation type="journal article" date="2014" name="Int. J. Syst. Evol. Microbiol.">
        <title>Complete genome sequence of Corynebacterium casei LMG S-19264T (=DSM 44701T), isolated from a smear-ripened cheese.</title>
        <authorList>
            <consortium name="US DOE Joint Genome Institute (JGI-PGF)"/>
            <person name="Walter F."/>
            <person name="Albersmeier A."/>
            <person name="Kalinowski J."/>
            <person name="Ruckert C."/>
        </authorList>
    </citation>
    <scope>NUCLEOTIDE SEQUENCE</scope>
    <source>
        <strain evidence="9">CGMCC 1.15152</strain>
    </source>
</reference>
<dbReference type="InterPro" id="IPR001764">
    <property type="entry name" value="Glyco_hydro_3_N"/>
</dbReference>
<sequence>MTIEALAIDQQARTLVEALPVADRVGLLFHPIVMLRAGQDLDEPSPLGPSLRELIIDRGIRFFCLSAIPSPAETAEVTDRLQTLARDEGNGLPLVFSTDPRHSFVQNAGAAHAAHGVSQWPEPLGLGAIGDADEVRRFGRTVRDDYRTMGIRMALHPQVDLTTEARWARQAQSFGTLPSETSRLLRAFLEGLQGEHLSEESVAAVVKHFPGGGAQLDGEDPHFPYGREQVYPAGRFEEHLEPFRAAIDAGAAAIMPYYGVPVGLRRGGRAIPEVGFGYNRDIITGLLREELGYDGMVLSDFGLVTDAEVFGKPFPARAWGVEHLSVGERYAALLAAGVDQFGGEHDTAAVLDLVASGAVSEETITTAAARTATVLIRMGLADTELARRPDAYVLPRVADVAAGRRAQSRAVTVLKYEAATLPIRRAHRVYLDGVSPDALPDGWTVASLEEAELAFIRRTAPFEPRDTYFLEAGMQQGSLDFPDEDVTEIARVAAHAPTVVVVTLTRPAILTEIEPHAAALVGDFGASDAALIDALTGVVPPEGRLPFELPRSMAAVEAAAPDAGADTVDPLFPLGHGLDIMKDA</sequence>
<dbReference type="InterPro" id="IPR036881">
    <property type="entry name" value="Glyco_hydro_3_C_sf"/>
</dbReference>
<evidence type="ECO:0000256" key="6">
    <source>
        <dbReference type="ARBA" id="ARBA00023295"/>
    </source>
</evidence>
<evidence type="ECO:0000256" key="4">
    <source>
        <dbReference type="ARBA" id="ARBA00022729"/>
    </source>
</evidence>
<keyword evidence="6" id="KW-0326">Glycosidase</keyword>
<dbReference type="InterPro" id="IPR017853">
    <property type="entry name" value="GH"/>
</dbReference>
<accession>A0A916Y0Z3</accession>
<dbReference type="EMBL" id="BMHO01000001">
    <property type="protein sequence ID" value="GGD26165.1"/>
    <property type="molecule type" value="Genomic_DNA"/>
</dbReference>
<name>A0A916Y0Z3_9MICO</name>
<comment type="caution">
    <text evidence="9">The sequence shown here is derived from an EMBL/GenBank/DDBJ whole genome shotgun (WGS) entry which is preliminary data.</text>
</comment>
<comment type="similarity">
    <text evidence="2">Belongs to the glycosyl hydrolase 3 family.</text>
</comment>
<evidence type="ECO:0000313" key="9">
    <source>
        <dbReference type="EMBL" id="GGD26165.1"/>
    </source>
</evidence>
<dbReference type="Gene3D" id="3.20.20.300">
    <property type="entry name" value="Glycoside hydrolase, family 3, N-terminal domain"/>
    <property type="match status" value="1"/>
</dbReference>
<protein>
    <recommendedName>
        <fullName evidence="3">beta-glucosidase</fullName>
        <ecNumber evidence="3">3.2.1.21</ecNumber>
    </recommendedName>
</protein>
<keyword evidence="10" id="KW-1185">Reference proteome</keyword>
<dbReference type="Gene3D" id="3.40.50.1700">
    <property type="entry name" value="Glycoside hydrolase family 3 C-terminal domain"/>
    <property type="match status" value="1"/>
</dbReference>
<evidence type="ECO:0000256" key="2">
    <source>
        <dbReference type="ARBA" id="ARBA00005336"/>
    </source>
</evidence>
<evidence type="ECO:0000259" key="8">
    <source>
        <dbReference type="Pfam" id="PF01915"/>
    </source>
</evidence>
<evidence type="ECO:0000313" key="10">
    <source>
        <dbReference type="Proteomes" id="UP000633205"/>
    </source>
</evidence>
<dbReference type="PRINTS" id="PR00133">
    <property type="entry name" value="GLHYDRLASE3"/>
</dbReference>
<dbReference type="PANTHER" id="PTHR30620">
    <property type="entry name" value="PERIPLASMIC BETA-GLUCOSIDASE-RELATED"/>
    <property type="match status" value="1"/>
</dbReference>
<gene>
    <name evidence="9" type="ORF">GCM10010915_02750</name>
</gene>
<dbReference type="SUPFAM" id="SSF51445">
    <property type="entry name" value="(Trans)glycosidases"/>
    <property type="match status" value="1"/>
</dbReference>
<dbReference type="InterPro" id="IPR002772">
    <property type="entry name" value="Glyco_hydro_3_C"/>
</dbReference>
<dbReference type="PANTHER" id="PTHR30620:SF16">
    <property type="entry name" value="LYSOSOMAL BETA GLUCOSIDASE"/>
    <property type="match status" value="1"/>
</dbReference>
<dbReference type="RefSeq" id="WP_188710537.1">
    <property type="nucleotide sequence ID" value="NZ_BMHO01000001.1"/>
</dbReference>
<dbReference type="Pfam" id="PF01915">
    <property type="entry name" value="Glyco_hydro_3_C"/>
    <property type="match status" value="1"/>
</dbReference>
<evidence type="ECO:0000256" key="5">
    <source>
        <dbReference type="ARBA" id="ARBA00022801"/>
    </source>
</evidence>
<feature type="domain" description="Glycoside hydrolase family 3 N-terminal" evidence="7">
    <location>
        <begin position="70"/>
        <end position="373"/>
    </location>
</feature>
<organism evidence="9 10">
    <name type="scientific">Microbacterium faecale</name>
    <dbReference type="NCBI Taxonomy" id="1804630"/>
    <lineage>
        <taxon>Bacteria</taxon>
        <taxon>Bacillati</taxon>
        <taxon>Actinomycetota</taxon>
        <taxon>Actinomycetes</taxon>
        <taxon>Micrococcales</taxon>
        <taxon>Microbacteriaceae</taxon>
        <taxon>Microbacterium</taxon>
    </lineage>
</organism>
<evidence type="ECO:0000256" key="3">
    <source>
        <dbReference type="ARBA" id="ARBA00012744"/>
    </source>
</evidence>
<evidence type="ECO:0000256" key="1">
    <source>
        <dbReference type="ARBA" id="ARBA00000448"/>
    </source>
</evidence>
<feature type="domain" description="Glycoside hydrolase family 3 C-terminal" evidence="8">
    <location>
        <begin position="475"/>
        <end position="579"/>
    </location>
</feature>
<dbReference type="Proteomes" id="UP000633205">
    <property type="component" value="Unassembled WGS sequence"/>
</dbReference>
<dbReference type="GO" id="GO:0008422">
    <property type="term" value="F:beta-glucosidase activity"/>
    <property type="evidence" value="ECO:0007669"/>
    <property type="project" value="UniProtKB-EC"/>
</dbReference>
<dbReference type="AlphaFoldDB" id="A0A916Y0Z3"/>
<dbReference type="EC" id="3.2.1.21" evidence="3"/>
<dbReference type="InterPro" id="IPR036962">
    <property type="entry name" value="Glyco_hydro_3_N_sf"/>
</dbReference>